<feature type="transmembrane region" description="Helical" evidence="1">
    <location>
        <begin position="69"/>
        <end position="92"/>
    </location>
</feature>
<accession>A0A1Y5T931</accession>
<gene>
    <name evidence="2" type="ORF">PEL8287_03149</name>
</gene>
<dbReference type="OrthoDB" id="7725897at2"/>
<evidence type="ECO:0000256" key="1">
    <source>
        <dbReference type="SAM" id="Phobius"/>
    </source>
</evidence>
<proteinExistence type="predicted"/>
<name>A0A1Y5T931_9RHOB</name>
<sequence>MNYPRYTIVFLVVAIGAALLITFVNTTLQSALGSSAQVLVPAMIGALIEGQRFARTSGRKATTAEAWRFTWIATIIALALNILLAFVGPAVVPEFAKLAIAPVMSMQFNVVLAIYAVGYLISNRFFLGIGISTELSAAARRNDTKGGT</sequence>
<keyword evidence="1" id="KW-1133">Transmembrane helix</keyword>
<organism evidence="2 3">
    <name type="scientific">Roseovarius litorisediminis</name>
    <dbReference type="NCBI Taxonomy" id="1312363"/>
    <lineage>
        <taxon>Bacteria</taxon>
        <taxon>Pseudomonadati</taxon>
        <taxon>Pseudomonadota</taxon>
        <taxon>Alphaproteobacteria</taxon>
        <taxon>Rhodobacterales</taxon>
        <taxon>Roseobacteraceae</taxon>
        <taxon>Roseovarius</taxon>
    </lineage>
</organism>
<dbReference type="NCBIfam" id="NF038216">
    <property type="entry name" value="ABZJ_00895_fam"/>
    <property type="match status" value="1"/>
</dbReference>
<protein>
    <submittedName>
        <fullName evidence="2">Uncharacterized protein</fullName>
    </submittedName>
</protein>
<dbReference type="RefSeq" id="WP_085893373.1">
    <property type="nucleotide sequence ID" value="NZ_FWFL01000009.1"/>
</dbReference>
<dbReference type="Proteomes" id="UP000193827">
    <property type="component" value="Unassembled WGS sequence"/>
</dbReference>
<evidence type="ECO:0000313" key="3">
    <source>
        <dbReference type="Proteomes" id="UP000193827"/>
    </source>
</evidence>
<keyword evidence="1" id="KW-0812">Transmembrane</keyword>
<evidence type="ECO:0000313" key="2">
    <source>
        <dbReference type="EMBL" id="SLN58658.1"/>
    </source>
</evidence>
<keyword evidence="1" id="KW-0472">Membrane</keyword>
<reference evidence="2 3" key="1">
    <citation type="submission" date="2017-03" db="EMBL/GenBank/DDBJ databases">
        <authorList>
            <person name="Afonso C.L."/>
            <person name="Miller P.J."/>
            <person name="Scott M.A."/>
            <person name="Spackman E."/>
            <person name="Goraichik I."/>
            <person name="Dimitrov K.M."/>
            <person name="Suarez D.L."/>
            <person name="Swayne D.E."/>
        </authorList>
    </citation>
    <scope>NUCLEOTIDE SEQUENCE [LARGE SCALE GENOMIC DNA]</scope>
    <source>
        <strain evidence="2 3">CECT 8287</strain>
    </source>
</reference>
<feature type="transmembrane region" description="Helical" evidence="1">
    <location>
        <begin position="98"/>
        <end position="121"/>
    </location>
</feature>
<dbReference type="AlphaFoldDB" id="A0A1Y5T931"/>
<dbReference type="EMBL" id="FWFL01000009">
    <property type="protein sequence ID" value="SLN58658.1"/>
    <property type="molecule type" value="Genomic_DNA"/>
</dbReference>
<dbReference type="InterPro" id="IPR047730">
    <property type="entry name" value="ABZJ_00895-like"/>
</dbReference>
<feature type="transmembrane region" description="Helical" evidence="1">
    <location>
        <begin position="7"/>
        <end position="24"/>
    </location>
</feature>
<feature type="transmembrane region" description="Helical" evidence="1">
    <location>
        <begin position="30"/>
        <end position="48"/>
    </location>
</feature>
<keyword evidence="3" id="KW-1185">Reference proteome</keyword>